<evidence type="ECO:0000313" key="6">
    <source>
        <dbReference type="Proteomes" id="UP000551616"/>
    </source>
</evidence>
<dbReference type="SMART" id="SM00342">
    <property type="entry name" value="HTH_ARAC"/>
    <property type="match status" value="1"/>
</dbReference>
<dbReference type="EMBL" id="JABRWO010000012">
    <property type="protein sequence ID" value="MBA2117058.1"/>
    <property type="molecule type" value="Genomic_DNA"/>
</dbReference>
<evidence type="ECO:0000313" key="5">
    <source>
        <dbReference type="EMBL" id="MBA2117058.1"/>
    </source>
</evidence>
<sequence>MANKVLQYRCGRPGRIRVFRVQRFQSVSWYRALALGEGGVYQEVCIMTRTDYPRKSFRPLNPDDRLGHIPFAFRHTSETLGWNGLRVEHDPNHSASDYVHPPLESLWLVLTGKVISECTDHRCDDARYRGDGLPHAVNLLPPGVESLWQWRNTFDYTDSTHYQLSPTLIAKVAEEAFDLDPARVHFPVRYYDRSSPEVINTLTALRRELITGGPGGRLCAESLANVLVVQLIRQMTNREGANGAFRGAGGRLTRHALRAVEEYIHAHLHQSISLADLAAVAQLSEFHFARLFKQTTGLPPHQFVIHQRVERAKHLIAEGRLSLAQIAIEVGFSDQSQLNRHFKRLVGVTPKRFD</sequence>
<evidence type="ECO:0000256" key="1">
    <source>
        <dbReference type="ARBA" id="ARBA00023015"/>
    </source>
</evidence>
<dbReference type="PANTHER" id="PTHR46796:SF6">
    <property type="entry name" value="ARAC SUBFAMILY"/>
    <property type="match status" value="1"/>
</dbReference>
<dbReference type="Pfam" id="PF12833">
    <property type="entry name" value="HTH_18"/>
    <property type="match status" value="1"/>
</dbReference>
<protein>
    <submittedName>
        <fullName evidence="5">HTH-type transcriptional activator RhaR</fullName>
    </submittedName>
</protein>
<dbReference type="InterPro" id="IPR050204">
    <property type="entry name" value="AraC_XylS_family_regulators"/>
</dbReference>
<keyword evidence="3" id="KW-0804">Transcription</keyword>
<organism evidence="5 6">
    <name type="scientific">Bremerella alba</name>
    <dbReference type="NCBI Taxonomy" id="980252"/>
    <lineage>
        <taxon>Bacteria</taxon>
        <taxon>Pseudomonadati</taxon>
        <taxon>Planctomycetota</taxon>
        <taxon>Planctomycetia</taxon>
        <taxon>Pirellulales</taxon>
        <taxon>Pirellulaceae</taxon>
        <taxon>Bremerella</taxon>
    </lineage>
</organism>
<keyword evidence="6" id="KW-1185">Reference proteome</keyword>
<dbReference type="InterPro" id="IPR009057">
    <property type="entry name" value="Homeodomain-like_sf"/>
</dbReference>
<dbReference type="PROSITE" id="PS00041">
    <property type="entry name" value="HTH_ARAC_FAMILY_1"/>
    <property type="match status" value="1"/>
</dbReference>
<evidence type="ECO:0000256" key="3">
    <source>
        <dbReference type="ARBA" id="ARBA00023163"/>
    </source>
</evidence>
<evidence type="ECO:0000256" key="2">
    <source>
        <dbReference type="ARBA" id="ARBA00023125"/>
    </source>
</evidence>
<accession>A0A7V8V8V0</accession>
<dbReference type="Proteomes" id="UP000551616">
    <property type="component" value="Unassembled WGS sequence"/>
</dbReference>
<dbReference type="AlphaFoldDB" id="A0A7V8V8V0"/>
<evidence type="ECO:0000259" key="4">
    <source>
        <dbReference type="PROSITE" id="PS01124"/>
    </source>
</evidence>
<dbReference type="PROSITE" id="PS01124">
    <property type="entry name" value="HTH_ARAC_FAMILY_2"/>
    <property type="match status" value="1"/>
</dbReference>
<keyword evidence="1" id="KW-0805">Transcription regulation</keyword>
<reference evidence="5 6" key="1">
    <citation type="submission" date="2020-05" db="EMBL/GenBank/DDBJ databases">
        <title>Bremerella alba sp. nov., a novel planctomycete isolated from the surface of the macroalga Fucus spiralis.</title>
        <authorList>
            <person name="Godinho O."/>
            <person name="Botelho R."/>
            <person name="Albuquerque L."/>
            <person name="Wiegand S."/>
            <person name="Da Costa M.S."/>
            <person name="Lobo-Da-Cunha A."/>
            <person name="Jogler C."/>
            <person name="Lage O.M."/>
        </authorList>
    </citation>
    <scope>NUCLEOTIDE SEQUENCE [LARGE SCALE GENOMIC DNA]</scope>
    <source>
        <strain evidence="5 6">FF15</strain>
    </source>
</reference>
<feature type="domain" description="HTH araC/xylS-type" evidence="4">
    <location>
        <begin position="258"/>
        <end position="354"/>
    </location>
</feature>
<proteinExistence type="predicted"/>
<dbReference type="PANTHER" id="PTHR46796">
    <property type="entry name" value="HTH-TYPE TRANSCRIPTIONAL ACTIVATOR RHAS-RELATED"/>
    <property type="match status" value="1"/>
</dbReference>
<dbReference type="GO" id="GO:0043565">
    <property type="term" value="F:sequence-specific DNA binding"/>
    <property type="evidence" value="ECO:0007669"/>
    <property type="project" value="InterPro"/>
</dbReference>
<comment type="caution">
    <text evidence="5">The sequence shown here is derived from an EMBL/GenBank/DDBJ whole genome shotgun (WGS) entry which is preliminary data.</text>
</comment>
<dbReference type="InterPro" id="IPR018060">
    <property type="entry name" value="HTH_AraC"/>
</dbReference>
<name>A0A7V8V8V0_9BACT</name>
<dbReference type="InterPro" id="IPR018062">
    <property type="entry name" value="HTH_AraC-typ_CS"/>
</dbReference>
<dbReference type="GO" id="GO:0003700">
    <property type="term" value="F:DNA-binding transcription factor activity"/>
    <property type="evidence" value="ECO:0007669"/>
    <property type="project" value="InterPro"/>
</dbReference>
<dbReference type="SUPFAM" id="SSF46689">
    <property type="entry name" value="Homeodomain-like"/>
    <property type="match status" value="2"/>
</dbReference>
<keyword evidence="2" id="KW-0238">DNA-binding</keyword>
<dbReference type="Gene3D" id="1.10.10.60">
    <property type="entry name" value="Homeodomain-like"/>
    <property type="match status" value="2"/>
</dbReference>
<gene>
    <name evidence="5" type="primary">rhaR_6</name>
    <name evidence="5" type="ORF">HOV93_42520</name>
</gene>